<evidence type="ECO:0000256" key="6">
    <source>
        <dbReference type="ARBA" id="ARBA00039102"/>
    </source>
</evidence>
<evidence type="ECO:0000256" key="5">
    <source>
        <dbReference type="ARBA" id="ARBA00038004"/>
    </source>
</evidence>
<evidence type="ECO:0000256" key="7">
    <source>
        <dbReference type="ARBA" id="ARBA00039387"/>
    </source>
</evidence>
<comment type="function">
    <text evidence="3">Catalyzes the oxidation of 2-deoxy-scyllo-inosamine (DOIA) with NAD(+) or NADP(+), forming 3-amino-2,3-dideoxy-scyllo-inosose (amino-DOI).</text>
</comment>
<dbReference type="InterPro" id="IPR013149">
    <property type="entry name" value="ADH-like_C"/>
</dbReference>
<dbReference type="Gene3D" id="3.90.180.10">
    <property type="entry name" value="Medium-chain alcohol dehydrogenases, catalytic domain"/>
    <property type="match status" value="1"/>
</dbReference>
<proteinExistence type="inferred from homology"/>
<dbReference type="PANTHER" id="PTHR43401:SF5">
    <property type="entry name" value="ALCOHOL DEHYDROGENASE-RELATED"/>
    <property type="match status" value="1"/>
</dbReference>
<comment type="similarity">
    <text evidence="5">Belongs to the zinc-containing alcohol dehydrogenase family. DOIA dehydrogenase subfamily.</text>
</comment>
<evidence type="ECO:0000256" key="8">
    <source>
        <dbReference type="ARBA" id="ARBA00048685"/>
    </source>
</evidence>
<keyword evidence="2" id="KW-0560">Oxidoreductase</keyword>
<organism evidence="12 13">
    <name type="scientific">Kitasatospora misakiensis</name>
    <dbReference type="NCBI Taxonomy" id="67330"/>
    <lineage>
        <taxon>Bacteria</taxon>
        <taxon>Bacillati</taxon>
        <taxon>Actinomycetota</taxon>
        <taxon>Actinomycetes</taxon>
        <taxon>Kitasatosporales</taxon>
        <taxon>Streptomycetaceae</taxon>
        <taxon>Kitasatospora</taxon>
    </lineage>
</organism>
<evidence type="ECO:0000256" key="2">
    <source>
        <dbReference type="ARBA" id="ARBA00023002"/>
    </source>
</evidence>
<dbReference type="PANTHER" id="PTHR43401">
    <property type="entry name" value="L-THREONINE 3-DEHYDROGENASE"/>
    <property type="match status" value="1"/>
</dbReference>
<dbReference type="InterPro" id="IPR050129">
    <property type="entry name" value="Zn_alcohol_dh"/>
</dbReference>
<accession>A0ABW0X1M1</accession>
<comment type="catalytic activity">
    <reaction evidence="8">
        <text>2-deoxy-scyllo-inosamine + NAD(+) = 3-amino-2,3-dideoxy-scyllo-inosose + NADH + H(+)</text>
        <dbReference type="Rhea" id="RHEA:33883"/>
        <dbReference type="ChEBI" id="CHEBI:15378"/>
        <dbReference type="ChEBI" id="CHEBI:57540"/>
        <dbReference type="ChEBI" id="CHEBI:57945"/>
        <dbReference type="ChEBI" id="CHEBI:65002"/>
        <dbReference type="ChEBI" id="CHEBI:65003"/>
        <dbReference type="EC" id="1.1.1.329"/>
    </reaction>
</comment>
<keyword evidence="13" id="KW-1185">Reference proteome</keyword>
<evidence type="ECO:0000256" key="9">
    <source>
        <dbReference type="ARBA" id="ARBA00049085"/>
    </source>
</evidence>
<dbReference type="Proteomes" id="UP001595975">
    <property type="component" value="Unassembled WGS sequence"/>
</dbReference>
<comment type="caution">
    <text evidence="12">The sequence shown here is derived from an EMBL/GenBank/DDBJ whole genome shotgun (WGS) entry which is preliminary data.</text>
</comment>
<evidence type="ECO:0000313" key="12">
    <source>
        <dbReference type="EMBL" id="MFC5662981.1"/>
    </source>
</evidence>
<dbReference type="InterPro" id="IPR036291">
    <property type="entry name" value="NAD(P)-bd_dom_sf"/>
</dbReference>
<evidence type="ECO:0000256" key="3">
    <source>
        <dbReference type="ARBA" id="ARBA00037678"/>
    </source>
</evidence>
<feature type="domain" description="Alcohol dehydrogenase-like C-terminal" evidence="10">
    <location>
        <begin position="168"/>
        <end position="234"/>
    </location>
</feature>
<comment type="pathway">
    <text evidence="4">Metabolic intermediate biosynthesis; 2-deoxystreptamine biosynthesis; 2-deoxystreptamine from D-glucose 6-phosphate: step 3/4.</text>
</comment>
<dbReference type="Pfam" id="PF00107">
    <property type="entry name" value="ADH_zinc_N"/>
    <property type="match status" value="1"/>
</dbReference>
<evidence type="ECO:0000313" key="13">
    <source>
        <dbReference type="Proteomes" id="UP001595975"/>
    </source>
</evidence>
<gene>
    <name evidence="12" type="ORF">ACFP3U_08275</name>
</gene>
<feature type="domain" description="Alcohol dehydrogenase-like N-terminal" evidence="11">
    <location>
        <begin position="19"/>
        <end position="91"/>
    </location>
</feature>
<name>A0ABW0X1M1_9ACTN</name>
<dbReference type="SUPFAM" id="SSF50129">
    <property type="entry name" value="GroES-like"/>
    <property type="match status" value="1"/>
</dbReference>
<evidence type="ECO:0000256" key="1">
    <source>
        <dbReference type="ARBA" id="ARBA00001947"/>
    </source>
</evidence>
<sequence length="407" mass="43580">MTSPGKINRTLVPDPECHEDEILLETEAVSICSTDVSYFRGHLFAEDWPIIPGHEYVGRVVEVGKRLRDDVRPGDRVTYWGQTDFGGMAQYRALRPLFPGRLGVETAWYTGRNFYDADQAAAVVLPAHVPSDLASVIEPLTSVLRSLLLNPPKPGDTCVVLGCGPSAQLAVQVLHRHLGAGSITVLDRNSDRMDVALRHGASRAFNTDTQAEELEAYVREHHDQYADYVFDALPHISAPARSRGQAAGQAGQAGTPGKDIREIAMGLLRPGGSYVIYGATAVPQRLNTWMILAKGLKLLSTPFDVRSFPMARSAHVTAVALRLVESGLVDPAPLITTRACLDDEDAVREAFTGYGRGASMKTSLLAPSVLLDHVRRTAATAGTVSALGPGDAVPAGGAFAEQTGIPG</sequence>
<evidence type="ECO:0000259" key="11">
    <source>
        <dbReference type="Pfam" id="PF08240"/>
    </source>
</evidence>
<evidence type="ECO:0000256" key="4">
    <source>
        <dbReference type="ARBA" id="ARBA00037908"/>
    </source>
</evidence>
<dbReference type="SUPFAM" id="SSF51735">
    <property type="entry name" value="NAD(P)-binding Rossmann-fold domains"/>
    <property type="match status" value="1"/>
</dbReference>
<dbReference type="Gene3D" id="3.40.50.720">
    <property type="entry name" value="NAD(P)-binding Rossmann-like Domain"/>
    <property type="match status" value="1"/>
</dbReference>
<dbReference type="InterPro" id="IPR011032">
    <property type="entry name" value="GroES-like_sf"/>
</dbReference>
<comment type="catalytic activity">
    <reaction evidence="9">
        <text>2-deoxy-scyllo-inosamine + NADP(+) = 3-amino-2,3-dideoxy-scyllo-inosose + NADPH + H(+)</text>
        <dbReference type="Rhea" id="RHEA:33879"/>
        <dbReference type="ChEBI" id="CHEBI:15378"/>
        <dbReference type="ChEBI" id="CHEBI:57783"/>
        <dbReference type="ChEBI" id="CHEBI:58349"/>
        <dbReference type="ChEBI" id="CHEBI:65002"/>
        <dbReference type="ChEBI" id="CHEBI:65003"/>
        <dbReference type="EC" id="1.1.1.329"/>
    </reaction>
</comment>
<reference evidence="13" key="1">
    <citation type="journal article" date="2019" name="Int. J. Syst. Evol. Microbiol.">
        <title>The Global Catalogue of Microorganisms (GCM) 10K type strain sequencing project: providing services to taxonomists for standard genome sequencing and annotation.</title>
        <authorList>
            <consortium name="The Broad Institute Genomics Platform"/>
            <consortium name="The Broad Institute Genome Sequencing Center for Infectious Disease"/>
            <person name="Wu L."/>
            <person name="Ma J."/>
        </authorList>
    </citation>
    <scope>NUCLEOTIDE SEQUENCE [LARGE SCALE GENOMIC DNA]</scope>
    <source>
        <strain evidence="13">CGMCC 4.1437</strain>
    </source>
</reference>
<comment type="cofactor">
    <cofactor evidence="1">
        <name>Zn(2+)</name>
        <dbReference type="ChEBI" id="CHEBI:29105"/>
    </cofactor>
</comment>
<evidence type="ECO:0000259" key="10">
    <source>
        <dbReference type="Pfam" id="PF00107"/>
    </source>
</evidence>
<dbReference type="InterPro" id="IPR013154">
    <property type="entry name" value="ADH-like_N"/>
</dbReference>
<dbReference type="EC" id="1.1.1.329" evidence="6"/>
<dbReference type="Pfam" id="PF08240">
    <property type="entry name" value="ADH_N"/>
    <property type="match status" value="1"/>
</dbReference>
<dbReference type="EMBL" id="JBHSOF010000007">
    <property type="protein sequence ID" value="MFC5662981.1"/>
    <property type="molecule type" value="Genomic_DNA"/>
</dbReference>
<dbReference type="RefSeq" id="WP_380224623.1">
    <property type="nucleotide sequence ID" value="NZ_JBHSOF010000007.1"/>
</dbReference>
<protein>
    <recommendedName>
        <fullName evidence="7">2-deoxy-scyllo-inosamine dehydrogenase</fullName>
        <ecNumber evidence="6">1.1.1.329</ecNumber>
    </recommendedName>
</protein>